<dbReference type="PANTHER" id="PTHR30273:SF2">
    <property type="entry name" value="PROTEIN FECR"/>
    <property type="match status" value="1"/>
</dbReference>
<sequence>MTEATKRRIEYLTTASLEGTISDSQRAELYSILEQDSDCVDYYVKYVGIASSLVKCEPYSQTIEAIRNDDSAVLDAEAWMALAETERTAEAVEVRADKDRDVLNEAQRHSGARPTKQKTRISRLLLAITVVSSIVLIMILSLPVIAPQGEPVAILAETMDSVWDGDRKPEVGDVLRQGEFTLRGGYARILMDSGAELVLRGSVDLLLEGDNAVALENGKVFSRVPKRAQGFAVITPEAAIVDYGTEFGVSFEPSEGTAAHVFKGQVGVSSKQSGAQSEQRLFANQAARVERSGRVRTTEFRPEIFAQDVPTMYELAVLRDQPQGYWQMNDDDTESANNTALVDCPAKYVGEVDFTSGPELGNGVVRSAVQLSGKGYMYVPNLDRLRQTSSTWSATMWVRPEISGADDVSGGSDDKRYFILSGEGRYGYLVANVEGDLSHFYYSTEFGEWGRQDVEGVFSKGEWHHIGLTVDRDGNKRIYVDGRLVSGEIVAEDQERLERNAGGQDLTCEELYIGSVFDEGKAFMRGERDEDFVGSVAEVAIYDHALSVEAIESQYSASRLSKK</sequence>
<keyword evidence="1" id="KW-1133">Transmembrane helix</keyword>
<dbReference type="RefSeq" id="WP_146662394.1">
    <property type="nucleotide sequence ID" value="NZ_CP019791.1"/>
</dbReference>
<keyword evidence="4" id="KW-1185">Reference proteome</keyword>
<dbReference type="SUPFAM" id="SSF49899">
    <property type="entry name" value="Concanavalin A-like lectins/glucanases"/>
    <property type="match status" value="1"/>
</dbReference>
<evidence type="ECO:0000259" key="2">
    <source>
        <dbReference type="Pfam" id="PF04773"/>
    </source>
</evidence>
<dbReference type="InterPro" id="IPR012373">
    <property type="entry name" value="Ferrdict_sens_TM"/>
</dbReference>
<dbReference type="OrthoDB" id="292867at2"/>
<name>A0A1U9NM23_9BACT</name>
<accession>A0A1U9NM23</accession>
<dbReference type="KEGG" id="alus:STSP2_02140"/>
<organism evidence="3 4">
    <name type="scientific">Anaerohalosphaera lusitana</name>
    <dbReference type="NCBI Taxonomy" id="1936003"/>
    <lineage>
        <taxon>Bacteria</taxon>
        <taxon>Pseudomonadati</taxon>
        <taxon>Planctomycetota</taxon>
        <taxon>Phycisphaerae</taxon>
        <taxon>Sedimentisphaerales</taxon>
        <taxon>Anaerohalosphaeraceae</taxon>
        <taxon>Anaerohalosphaera</taxon>
    </lineage>
</organism>
<evidence type="ECO:0000256" key="1">
    <source>
        <dbReference type="SAM" id="Phobius"/>
    </source>
</evidence>
<dbReference type="STRING" id="1936003.STSP2_02140"/>
<dbReference type="Proteomes" id="UP000189674">
    <property type="component" value="Chromosome"/>
</dbReference>
<dbReference type="EMBL" id="CP019791">
    <property type="protein sequence ID" value="AQT68963.1"/>
    <property type="molecule type" value="Genomic_DNA"/>
</dbReference>
<evidence type="ECO:0000313" key="4">
    <source>
        <dbReference type="Proteomes" id="UP000189674"/>
    </source>
</evidence>
<feature type="domain" description="FecR protein" evidence="2">
    <location>
        <begin position="208"/>
        <end position="266"/>
    </location>
</feature>
<dbReference type="Gene3D" id="2.60.120.200">
    <property type="match status" value="1"/>
</dbReference>
<reference evidence="4" key="1">
    <citation type="submission" date="2017-02" db="EMBL/GenBank/DDBJ databases">
        <title>Comparative genomics and description of representatives of a novel lineage of planctomycetes thriving in anoxic sediments.</title>
        <authorList>
            <person name="Spring S."/>
            <person name="Bunk B."/>
            <person name="Sproer C."/>
        </authorList>
    </citation>
    <scope>NUCLEOTIDE SEQUENCE [LARGE SCALE GENOMIC DNA]</scope>
    <source>
        <strain evidence="4">ST-NAGAB-D1</strain>
    </source>
</reference>
<protein>
    <submittedName>
        <fullName evidence="3">FecR protein</fullName>
    </submittedName>
</protein>
<gene>
    <name evidence="3" type="ORF">STSP2_02140</name>
</gene>
<dbReference type="PANTHER" id="PTHR30273">
    <property type="entry name" value="PERIPLASMIC SIGNAL SENSOR AND SIGMA FACTOR ACTIVATOR FECR-RELATED"/>
    <property type="match status" value="1"/>
</dbReference>
<dbReference type="Pfam" id="PF04773">
    <property type="entry name" value="FecR"/>
    <property type="match status" value="1"/>
</dbReference>
<keyword evidence="1" id="KW-0812">Transmembrane</keyword>
<feature type="transmembrane region" description="Helical" evidence="1">
    <location>
        <begin position="124"/>
        <end position="146"/>
    </location>
</feature>
<dbReference type="Gene3D" id="2.60.120.1440">
    <property type="match status" value="1"/>
</dbReference>
<proteinExistence type="predicted"/>
<dbReference type="Pfam" id="PF13385">
    <property type="entry name" value="Laminin_G_3"/>
    <property type="match status" value="1"/>
</dbReference>
<dbReference type="InterPro" id="IPR006860">
    <property type="entry name" value="FecR"/>
</dbReference>
<keyword evidence="1" id="KW-0472">Membrane</keyword>
<dbReference type="AlphaFoldDB" id="A0A1U9NM23"/>
<dbReference type="GO" id="GO:0016989">
    <property type="term" value="F:sigma factor antagonist activity"/>
    <property type="evidence" value="ECO:0007669"/>
    <property type="project" value="TreeGrafter"/>
</dbReference>
<evidence type="ECO:0000313" key="3">
    <source>
        <dbReference type="EMBL" id="AQT68963.1"/>
    </source>
</evidence>
<dbReference type="InterPro" id="IPR013320">
    <property type="entry name" value="ConA-like_dom_sf"/>
</dbReference>